<name>A0A3S7UW79_MYXFU</name>
<proteinExistence type="predicted"/>
<dbReference type="EMBL" id="MH908890">
    <property type="protein sequence ID" value="AYM52997.1"/>
    <property type="molecule type" value="Genomic_DNA"/>
</dbReference>
<dbReference type="AlphaFoldDB" id="A0A3S7UW79"/>
<accession>A0A3S7UW79</accession>
<organism evidence="2">
    <name type="scientific">Myxococcus fulvus</name>
    <dbReference type="NCBI Taxonomy" id="33"/>
    <lineage>
        <taxon>Bacteria</taxon>
        <taxon>Pseudomonadati</taxon>
        <taxon>Myxococcota</taxon>
        <taxon>Myxococcia</taxon>
        <taxon>Myxococcales</taxon>
        <taxon>Cystobacterineae</taxon>
        <taxon>Myxococcaceae</taxon>
        <taxon>Myxococcus</taxon>
    </lineage>
</organism>
<sequence>MGQPPPFRTYAKMPAVGEPKSAPSPGGPWIALEKLHGAQLVIAVRAGQAWFGKRKAWLTEEDSFFGWQLVRAQLGYAAERMAEALKATDSTVYFYGELFGGHYPHPEVPPVPGLSAVQTGIWYAPELRWSPFDVLLARDDEDEGTLLAHPELEAAAREAGLMTPPVLRRGTRGDMDSVPTRYPTRVPGLLGLPPISDNVAEGLVIKSELRAAPSARASVKRKIDEFNEGRFDESEAWSPHQALSVEMLADWSSRLVNPARIASAMSKVGRDQVESLLDEVVLDVRVDLEQAFPLACRSLDATADDFLSTQIRERALVLIRAALAPRGP</sequence>
<dbReference type="InterPro" id="IPR021122">
    <property type="entry name" value="RNA_ligase_dom_REL/Rnl2"/>
</dbReference>
<evidence type="ECO:0000313" key="2">
    <source>
        <dbReference type="EMBL" id="AYM52997.1"/>
    </source>
</evidence>
<evidence type="ECO:0000259" key="1">
    <source>
        <dbReference type="Pfam" id="PF09414"/>
    </source>
</evidence>
<dbReference type="SUPFAM" id="SSF56091">
    <property type="entry name" value="DNA ligase/mRNA capping enzyme, catalytic domain"/>
    <property type="match status" value="1"/>
</dbReference>
<reference evidence="2" key="1">
    <citation type="journal article" date="2018" name="J. Ind. Microbiol. Biotechnol.">
        <title>Genome mining reveals uncommon alkylpyrones as type III PKS products from myxobacteria.</title>
        <authorList>
            <person name="Hug J.J."/>
            <person name="Panter F."/>
            <person name="Krug D."/>
            <person name="Muller R."/>
        </authorList>
    </citation>
    <scope>NUCLEOTIDE SEQUENCE</scope>
    <source>
        <strain evidence="2">MCy8288</strain>
    </source>
</reference>
<dbReference type="Gene3D" id="3.30.470.30">
    <property type="entry name" value="DNA ligase/mRNA capping enzyme"/>
    <property type="match status" value="1"/>
</dbReference>
<dbReference type="Pfam" id="PF09414">
    <property type="entry name" value="RNA_ligase"/>
    <property type="match status" value="1"/>
</dbReference>
<feature type="domain" description="RNA ligase" evidence="1">
    <location>
        <begin position="28"/>
        <end position="220"/>
    </location>
</feature>
<protein>
    <recommendedName>
        <fullName evidence="1">RNA ligase domain-containing protein</fullName>
    </recommendedName>
</protein>
<dbReference type="Gene3D" id="3.30.1490.70">
    <property type="match status" value="1"/>
</dbReference>